<evidence type="ECO:0000259" key="9">
    <source>
        <dbReference type="PROSITE" id="PS50850"/>
    </source>
</evidence>
<evidence type="ECO:0000256" key="1">
    <source>
        <dbReference type="ARBA" id="ARBA00004651"/>
    </source>
</evidence>
<protein>
    <submittedName>
        <fullName evidence="10">MFS transporter</fullName>
    </submittedName>
</protein>
<feature type="transmembrane region" description="Helical" evidence="8">
    <location>
        <begin position="200"/>
        <end position="219"/>
    </location>
</feature>
<name>A0AA41Q5R4_9ACTN</name>
<feature type="transmembrane region" description="Helical" evidence="8">
    <location>
        <begin position="139"/>
        <end position="158"/>
    </location>
</feature>
<comment type="caution">
    <text evidence="10">The sequence shown here is derived from an EMBL/GenBank/DDBJ whole genome shotgun (WGS) entry which is preliminary data.</text>
</comment>
<feature type="transmembrane region" description="Helical" evidence="8">
    <location>
        <begin position="82"/>
        <end position="101"/>
    </location>
</feature>
<dbReference type="GO" id="GO:0022857">
    <property type="term" value="F:transmembrane transporter activity"/>
    <property type="evidence" value="ECO:0007669"/>
    <property type="project" value="InterPro"/>
</dbReference>
<accession>A0AA41Q5R4</accession>
<proteinExistence type="predicted"/>
<feature type="transmembrane region" description="Helical" evidence="8">
    <location>
        <begin position="442"/>
        <end position="461"/>
    </location>
</feature>
<evidence type="ECO:0000256" key="6">
    <source>
        <dbReference type="ARBA" id="ARBA00023251"/>
    </source>
</evidence>
<feature type="domain" description="Major facilitator superfamily (MFS) profile" evidence="9">
    <location>
        <begin position="16"/>
        <end position="466"/>
    </location>
</feature>
<feature type="transmembrane region" description="Helical" evidence="8">
    <location>
        <begin position="269"/>
        <end position="288"/>
    </location>
</feature>
<keyword evidence="4 8" id="KW-1133">Transmembrane helix</keyword>
<dbReference type="GO" id="GO:0005886">
    <property type="term" value="C:plasma membrane"/>
    <property type="evidence" value="ECO:0007669"/>
    <property type="project" value="UniProtKB-SubCell"/>
</dbReference>
<feature type="region of interest" description="Disordered" evidence="7">
    <location>
        <begin position="466"/>
        <end position="498"/>
    </location>
</feature>
<dbReference type="Gene3D" id="1.20.1250.20">
    <property type="entry name" value="MFS general substrate transporter like domains"/>
    <property type="match status" value="1"/>
</dbReference>
<keyword evidence="6" id="KW-0046">Antibiotic resistance</keyword>
<dbReference type="RefSeq" id="WP_235056793.1">
    <property type="nucleotide sequence ID" value="NZ_JAKFHA010000029.1"/>
</dbReference>
<keyword evidence="5 8" id="KW-0472">Membrane</keyword>
<dbReference type="Gene3D" id="1.20.1720.10">
    <property type="entry name" value="Multidrug resistance protein D"/>
    <property type="match status" value="1"/>
</dbReference>
<dbReference type="PANTHER" id="PTHR42718:SF9">
    <property type="entry name" value="MAJOR FACILITATOR SUPERFAMILY MULTIDRUG TRANSPORTER MFSC"/>
    <property type="match status" value="1"/>
</dbReference>
<feature type="transmembrane region" description="Helical" evidence="8">
    <location>
        <begin position="107"/>
        <end position="127"/>
    </location>
</feature>
<keyword evidence="2" id="KW-0813">Transport</keyword>
<keyword evidence="3 8" id="KW-0812">Transmembrane</keyword>
<evidence type="ECO:0000313" key="10">
    <source>
        <dbReference type="EMBL" id="MCF2532075.1"/>
    </source>
</evidence>
<reference evidence="10" key="1">
    <citation type="submission" date="2022-01" db="EMBL/GenBank/DDBJ databases">
        <title>Genome-Based Taxonomic Classification of the Phylum Actinobacteria.</title>
        <authorList>
            <person name="Gao Y."/>
        </authorList>
    </citation>
    <scope>NUCLEOTIDE SEQUENCE</scope>
    <source>
        <strain evidence="10">KLBMP 8922</strain>
    </source>
</reference>
<dbReference type="Pfam" id="PF07690">
    <property type="entry name" value="MFS_1"/>
    <property type="match status" value="1"/>
</dbReference>
<dbReference type="InterPro" id="IPR036259">
    <property type="entry name" value="MFS_trans_sf"/>
</dbReference>
<feature type="transmembrane region" description="Helical" evidence="8">
    <location>
        <begin position="50"/>
        <end position="70"/>
    </location>
</feature>
<dbReference type="GO" id="GO:0046677">
    <property type="term" value="P:response to antibiotic"/>
    <property type="evidence" value="ECO:0007669"/>
    <property type="project" value="UniProtKB-KW"/>
</dbReference>
<dbReference type="Proteomes" id="UP001165378">
    <property type="component" value="Unassembled WGS sequence"/>
</dbReference>
<feature type="compositionally biased region" description="Low complexity" evidence="7">
    <location>
        <begin position="466"/>
        <end position="482"/>
    </location>
</feature>
<evidence type="ECO:0000313" key="11">
    <source>
        <dbReference type="Proteomes" id="UP001165378"/>
    </source>
</evidence>
<comment type="subcellular location">
    <subcellularLocation>
        <location evidence="1">Cell membrane</location>
        <topology evidence="1">Multi-pass membrane protein</topology>
    </subcellularLocation>
</comment>
<dbReference type="EMBL" id="JAKFHA010000029">
    <property type="protein sequence ID" value="MCF2532075.1"/>
    <property type="molecule type" value="Genomic_DNA"/>
</dbReference>
<feature type="transmembrane region" description="Helical" evidence="8">
    <location>
        <begin position="404"/>
        <end position="422"/>
    </location>
</feature>
<evidence type="ECO:0000256" key="3">
    <source>
        <dbReference type="ARBA" id="ARBA00022692"/>
    </source>
</evidence>
<feature type="transmembrane region" description="Helical" evidence="8">
    <location>
        <begin position="335"/>
        <end position="355"/>
    </location>
</feature>
<dbReference type="CDD" id="cd17504">
    <property type="entry name" value="MFS_MMR_MDR_like"/>
    <property type="match status" value="1"/>
</dbReference>
<dbReference type="AlphaFoldDB" id="A0AA41Q5R4"/>
<sequence>METSPSGGRTVRERLIVPVLAYAGVLMALMQTVVVPLLPDLPGHTGASPATVSWMLTATLVTGAVLNPVLGRAGDMYGKRRVVLASLATMTAGSALCAVSSDIRVLIFARALQGTAAVVVSLATSILRDELPPHKVNSAAALMSSTVGLGAAFGLPLASVLVDHADWHTMFWVTTGLGLLGLAAAWLVVPESPVRTPGRFDLVGTVLLGIGLVAVLLAVSKGGEWGWTGAAVPALLGGGVAVLLLWGWHQLRTKEPVVDLRLAARRTVFLPHAAALLTGFAFYANWLSTAQLVQAPESTGYGLGASAVTASLCLLPGGVIMVLLSPMSARMSNAYGARVTLALGTAVIAAAYTFRVFTSESLWLITLGASLCSVGTTLAYSALPMLIIEAVPQQQTAAATGLNVLMRTIGQAVCSTVVALVLTQMTMDAAGLEIASLDAYRLVFGLAAGIAAAAALTALALPAAGRRSAPGASGAAAPDAPSEGGRLPAASGERGAEA</sequence>
<dbReference type="SUPFAM" id="SSF103473">
    <property type="entry name" value="MFS general substrate transporter"/>
    <property type="match status" value="1"/>
</dbReference>
<feature type="transmembrane region" description="Helical" evidence="8">
    <location>
        <begin position="15"/>
        <end position="38"/>
    </location>
</feature>
<feature type="transmembrane region" description="Helical" evidence="8">
    <location>
        <begin position="225"/>
        <end position="248"/>
    </location>
</feature>
<feature type="transmembrane region" description="Helical" evidence="8">
    <location>
        <begin position="300"/>
        <end position="323"/>
    </location>
</feature>
<evidence type="ECO:0000256" key="8">
    <source>
        <dbReference type="SAM" id="Phobius"/>
    </source>
</evidence>
<feature type="transmembrane region" description="Helical" evidence="8">
    <location>
        <begin position="170"/>
        <end position="188"/>
    </location>
</feature>
<organism evidence="10 11">
    <name type="scientific">Yinghuangia soli</name>
    <dbReference type="NCBI Taxonomy" id="2908204"/>
    <lineage>
        <taxon>Bacteria</taxon>
        <taxon>Bacillati</taxon>
        <taxon>Actinomycetota</taxon>
        <taxon>Actinomycetes</taxon>
        <taxon>Kitasatosporales</taxon>
        <taxon>Streptomycetaceae</taxon>
        <taxon>Yinghuangia</taxon>
    </lineage>
</organism>
<dbReference type="PANTHER" id="PTHR42718">
    <property type="entry name" value="MAJOR FACILITATOR SUPERFAMILY MULTIDRUG TRANSPORTER MFSC"/>
    <property type="match status" value="1"/>
</dbReference>
<dbReference type="InterPro" id="IPR020846">
    <property type="entry name" value="MFS_dom"/>
</dbReference>
<feature type="transmembrane region" description="Helical" evidence="8">
    <location>
        <begin position="361"/>
        <end position="383"/>
    </location>
</feature>
<keyword evidence="11" id="KW-1185">Reference proteome</keyword>
<evidence type="ECO:0000256" key="2">
    <source>
        <dbReference type="ARBA" id="ARBA00022448"/>
    </source>
</evidence>
<evidence type="ECO:0000256" key="4">
    <source>
        <dbReference type="ARBA" id="ARBA00022989"/>
    </source>
</evidence>
<gene>
    <name evidence="10" type="ORF">LZ495_33335</name>
</gene>
<dbReference type="InterPro" id="IPR011701">
    <property type="entry name" value="MFS"/>
</dbReference>
<evidence type="ECO:0000256" key="5">
    <source>
        <dbReference type="ARBA" id="ARBA00023136"/>
    </source>
</evidence>
<dbReference type="PROSITE" id="PS50850">
    <property type="entry name" value="MFS"/>
    <property type="match status" value="1"/>
</dbReference>
<evidence type="ECO:0000256" key="7">
    <source>
        <dbReference type="SAM" id="MobiDB-lite"/>
    </source>
</evidence>